<feature type="transmembrane region" description="Helical" evidence="6">
    <location>
        <begin position="7"/>
        <end position="26"/>
    </location>
</feature>
<evidence type="ECO:0000313" key="7">
    <source>
        <dbReference type="EMBL" id="MCU0105598.1"/>
    </source>
</evidence>
<dbReference type="Proteomes" id="UP001209076">
    <property type="component" value="Unassembled WGS sequence"/>
</dbReference>
<evidence type="ECO:0000256" key="1">
    <source>
        <dbReference type="ARBA" id="ARBA00004141"/>
    </source>
</evidence>
<protein>
    <submittedName>
        <fullName evidence="7">Lysoplasmalogenase</fullName>
    </submittedName>
</protein>
<keyword evidence="4 6" id="KW-1133">Transmembrane helix</keyword>
<feature type="transmembrane region" description="Helical" evidence="6">
    <location>
        <begin position="124"/>
        <end position="140"/>
    </location>
</feature>
<keyword evidence="3 6" id="KW-0812">Transmembrane</keyword>
<feature type="transmembrane region" description="Helical" evidence="6">
    <location>
        <begin position="205"/>
        <end position="226"/>
    </location>
</feature>
<dbReference type="EMBL" id="JAOEGN010000018">
    <property type="protein sequence ID" value="MCU0105598.1"/>
    <property type="molecule type" value="Genomic_DNA"/>
</dbReference>
<dbReference type="InterPro" id="IPR012506">
    <property type="entry name" value="TMEM86B-like"/>
</dbReference>
<accession>A0ABT2PXB5</accession>
<evidence type="ECO:0000313" key="8">
    <source>
        <dbReference type="Proteomes" id="UP001209076"/>
    </source>
</evidence>
<evidence type="ECO:0000256" key="6">
    <source>
        <dbReference type="SAM" id="Phobius"/>
    </source>
</evidence>
<keyword evidence="5 6" id="KW-0472">Membrane</keyword>
<feature type="transmembrane region" description="Helical" evidence="6">
    <location>
        <begin position="146"/>
        <end position="166"/>
    </location>
</feature>
<sequence>MLKNKVYDARFLTPLMVVISYVWIQLFKLSGINTNAGMVYQMILVLYVFFLTFYKPIKPSQKVALISGILFCLIGDMALSSAFETPSGYRLPIGMGLFFIGHLSFIIGILSFRKPKLKDFRKHFIVVFSIIVVLFVLTVFNFDKILLSVLAIVYAVALSIGLTIGLSMKDNPIYKYLAVGYGIFIFSDWLIAIKAIKGWDVPELIASQGVWFTYILALSLICYSVVHLNSNKR</sequence>
<name>A0ABT2PXB5_9MOLU</name>
<comment type="caution">
    <text evidence="7">The sequence shown here is derived from an EMBL/GenBank/DDBJ whole genome shotgun (WGS) entry which is preliminary data.</text>
</comment>
<dbReference type="Pfam" id="PF07947">
    <property type="entry name" value="YhhN"/>
    <property type="match status" value="1"/>
</dbReference>
<gene>
    <name evidence="7" type="ORF">N7603_07990</name>
</gene>
<evidence type="ECO:0000256" key="4">
    <source>
        <dbReference type="ARBA" id="ARBA00022989"/>
    </source>
</evidence>
<evidence type="ECO:0000256" key="5">
    <source>
        <dbReference type="ARBA" id="ARBA00023136"/>
    </source>
</evidence>
<comment type="similarity">
    <text evidence="2">Belongs to the TMEM86 family.</text>
</comment>
<evidence type="ECO:0000256" key="3">
    <source>
        <dbReference type="ARBA" id="ARBA00022692"/>
    </source>
</evidence>
<keyword evidence="8" id="KW-1185">Reference proteome</keyword>
<comment type="subcellular location">
    <subcellularLocation>
        <location evidence="1">Membrane</location>
        <topology evidence="1">Multi-pass membrane protein</topology>
    </subcellularLocation>
</comment>
<feature type="transmembrane region" description="Helical" evidence="6">
    <location>
        <begin position="38"/>
        <end position="54"/>
    </location>
</feature>
<feature type="transmembrane region" description="Helical" evidence="6">
    <location>
        <begin position="89"/>
        <end position="112"/>
    </location>
</feature>
<feature type="transmembrane region" description="Helical" evidence="6">
    <location>
        <begin position="173"/>
        <end position="193"/>
    </location>
</feature>
<organism evidence="7 8">
    <name type="scientific">Paracholeplasma vituli</name>
    <dbReference type="NCBI Taxonomy" id="69473"/>
    <lineage>
        <taxon>Bacteria</taxon>
        <taxon>Bacillati</taxon>
        <taxon>Mycoplasmatota</taxon>
        <taxon>Mollicutes</taxon>
        <taxon>Acholeplasmatales</taxon>
        <taxon>Acholeplasmataceae</taxon>
        <taxon>Paracholeplasma</taxon>
    </lineage>
</organism>
<dbReference type="RefSeq" id="WP_262096917.1">
    <property type="nucleotide sequence ID" value="NZ_JAOEGN010000018.1"/>
</dbReference>
<proteinExistence type="inferred from homology"/>
<evidence type="ECO:0000256" key="2">
    <source>
        <dbReference type="ARBA" id="ARBA00007375"/>
    </source>
</evidence>
<feature type="transmembrane region" description="Helical" evidence="6">
    <location>
        <begin position="63"/>
        <end position="83"/>
    </location>
</feature>
<reference evidence="8" key="1">
    <citation type="submission" date="2023-07" db="EMBL/GenBank/DDBJ databases">
        <title>Novel Mycoplasma species identified in domestic and wild animals.</title>
        <authorList>
            <person name="Volokhov D.V."/>
            <person name="Furtak V.A."/>
            <person name="Zagorodnyaya T.A."/>
        </authorList>
    </citation>
    <scope>NUCLEOTIDE SEQUENCE [LARGE SCALE GENOMIC DNA]</scope>
    <source>
        <strain evidence="8">92-19</strain>
    </source>
</reference>